<dbReference type="Gene3D" id="2.60.120.740">
    <property type="match status" value="2"/>
</dbReference>
<name>A0A2I0TUH4_LIMLA</name>
<feature type="domain" description="SUEL-type lectin" evidence="1">
    <location>
        <begin position="1"/>
        <end position="39"/>
    </location>
</feature>
<reference evidence="3" key="1">
    <citation type="submission" date="2017-11" db="EMBL/GenBank/DDBJ databases">
        <authorList>
            <person name="Lima N.C."/>
            <person name="Parody-Merino A.M."/>
            <person name="Battley P.F."/>
            <person name="Fidler A.E."/>
            <person name="Prosdocimi F."/>
        </authorList>
    </citation>
    <scope>NUCLEOTIDE SEQUENCE [LARGE SCALE GENOMIC DNA]</scope>
</reference>
<organism evidence="2 3">
    <name type="scientific">Limosa lapponica baueri</name>
    <dbReference type="NCBI Taxonomy" id="1758121"/>
    <lineage>
        <taxon>Eukaryota</taxon>
        <taxon>Metazoa</taxon>
        <taxon>Chordata</taxon>
        <taxon>Craniata</taxon>
        <taxon>Vertebrata</taxon>
        <taxon>Euteleostomi</taxon>
        <taxon>Archelosauria</taxon>
        <taxon>Archosauria</taxon>
        <taxon>Dinosauria</taxon>
        <taxon>Saurischia</taxon>
        <taxon>Theropoda</taxon>
        <taxon>Coelurosauria</taxon>
        <taxon>Aves</taxon>
        <taxon>Neognathae</taxon>
        <taxon>Neoaves</taxon>
        <taxon>Charadriiformes</taxon>
        <taxon>Scolopacidae</taxon>
        <taxon>Limosa</taxon>
    </lineage>
</organism>
<keyword evidence="3" id="KW-1185">Reference proteome</keyword>
<dbReference type="PROSITE" id="PS50228">
    <property type="entry name" value="SUEL_LECTIN"/>
    <property type="match status" value="1"/>
</dbReference>
<dbReference type="OrthoDB" id="5970528at2759"/>
<dbReference type="Proteomes" id="UP000233556">
    <property type="component" value="Unassembled WGS sequence"/>
</dbReference>
<accession>A0A2I0TUH4</accession>
<dbReference type="PANTHER" id="PTHR46780">
    <property type="entry name" value="PROTEIN EVA-1"/>
    <property type="match status" value="1"/>
</dbReference>
<evidence type="ECO:0000313" key="3">
    <source>
        <dbReference type="Proteomes" id="UP000233556"/>
    </source>
</evidence>
<dbReference type="EMBL" id="KZ507151">
    <property type="protein sequence ID" value="PKU37435.1"/>
    <property type="molecule type" value="Genomic_DNA"/>
</dbReference>
<evidence type="ECO:0000313" key="2">
    <source>
        <dbReference type="EMBL" id="PKU37435.1"/>
    </source>
</evidence>
<reference evidence="3" key="2">
    <citation type="submission" date="2017-12" db="EMBL/GenBank/DDBJ databases">
        <title>Genome sequence of the Bar-tailed Godwit (Limosa lapponica baueri).</title>
        <authorList>
            <person name="Lima N.C.B."/>
            <person name="Parody-Merino A.M."/>
            <person name="Battley P.F."/>
            <person name="Fidler A.E."/>
            <person name="Prosdocimi F."/>
        </authorList>
    </citation>
    <scope>NUCLEOTIDE SEQUENCE [LARGE SCALE GENOMIC DNA]</scope>
</reference>
<proteinExistence type="predicted"/>
<dbReference type="GO" id="GO:0030246">
    <property type="term" value="F:carbohydrate binding"/>
    <property type="evidence" value="ECO:0007669"/>
    <property type="project" value="InterPro"/>
</dbReference>
<dbReference type="Pfam" id="PF02140">
    <property type="entry name" value="SUEL_Lectin"/>
    <property type="match status" value="1"/>
</dbReference>
<dbReference type="InterPro" id="IPR043159">
    <property type="entry name" value="Lectin_gal-bd_sf"/>
</dbReference>
<gene>
    <name evidence="2" type="ORF">llap_12262</name>
</gene>
<evidence type="ECO:0000259" key="1">
    <source>
        <dbReference type="PROSITE" id="PS50228"/>
    </source>
</evidence>
<dbReference type="InterPro" id="IPR000922">
    <property type="entry name" value="Lectin_gal-bd_dom"/>
</dbReference>
<protein>
    <recommendedName>
        <fullName evidence="1">SUEL-type lectin domain-containing protein</fullName>
    </recommendedName>
</protein>
<dbReference type="AlphaFoldDB" id="A0A2I0TUH4"/>
<sequence>MLDECQDRRSCQFLVNSRLFGADPCPGTGKYLIVWYKCRPNEYKSKVACEDDKLRLSCKKSMVIAIYSAIFGRTQGGSLECPYQTLGMPMIGKQGNGLTEHTDLGRVMSFTVIMVRPAQILVRKSRTGTCNLPQWRS</sequence>
<dbReference type="CDD" id="cd22829">
    <property type="entry name" value="Gal_Rha_Lectin_EVA1_EVA1C_rpt2"/>
    <property type="match status" value="1"/>
</dbReference>